<feature type="compositionally biased region" description="Basic and acidic residues" evidence="2">
    <location>
        <begin position="549"/>
        <end position="563"/>
    </location>
</feature>
<feature type="coiled-coil region" evidence="1">
    <location>
        <begin position="377"/>
        <end position="411"/>
    </location>
</feature>
<dbReference type="OrthoDB" id="5419542at2759"/>
<organism evidence="4 5">
    <name type="scientific">Polytolypa hystricis (strain UAMH7299)</name>
    <dbReference type="NCBI Taxonomy" id="1447883"/>
    <lineage>
        <taxon>Eukaryota</taxon>
        <taxon>Fungi</taxon>
        <taxon>Dikarya</taxon>
        <taxon>Ascomycota</taxon>
        <taxon>Pezizomycotina</taxon>
        <taxon>Eurotiomycetes</taxon>
        <taxon>Eurotiomycetidae</taxon>
        <taxon>Onygenales</taxon>
        <taxon>Onygenales incertae sedis</taxon>
        <taxon>Polytolypa</taxon>
    </lineage>
</organism>
<feature type="compositionally biased region" description="Basic residues" evidence="2">
    <location>
        <begin position="178"/>
        <end position="194"/>
    </location>
</feature>
<feature type="compositionally biased region" description="Low complexity" evidence="2">
    <location>
        <begin position="90"/>
        <end position="103"/>
    </location>
</feature>
<dbReference type="EMBL" id="PDNA01000127">
    <property type="protein sequence ID" value="PGH11804.1"/>
    <property type="molecule type" value="Genomic_DNA"/>
</dbReference>
<feature type="region of interest" description="Disordered" evidence="2">
    <location>
        <begin position="214"/>
        <end position="273"/>
    </location>
</feature>
<keyword evidence="3" id="KW-0472">Membrane</keyword>
<evidence type="ECO:0000313" key="5">
    <source>
        <dbReference type="Proteomes" id="UP000224634"/>
    </source>
</evidence>
<feature type="compositionally biased region" description="Low complexity" evidence="2">
    <location>
        <begin position="32"/>
        <end position="46"/>
    </location>
</feature>
<feature type="compositionally biased region" description="Low complexity" evidence="2">
    <location>
        <begin position="1"/>
        <end position="24"/>
    </location>
</feature>
<dbReference type="Proteomes" id="UP000224634">
    <property type="component" value="Unassembled WGS sequence"/>
</dbReference>
<evidence type="ECO:0000313" key="4">
    <source>
        <dbReference type="EMBL" id="PGH11804.1"/>
    </source>
</evidence>
<feature type="region of interest" description="Disordered" evidence="2">
    <location>
        <begin position="514"/>
        <end position="563"/>
    </location>
</feature>
<feature type="compositionally biased region" description="Basic and acidic residues" evidence="2">
    <location>
        <begin position="109"/>
        <end position="130"/>
    </location>
</feature>
<feature type="compositionally biased region" description="Basic residues" evidence="2">
    <location>
        <begin position="49"/>
        <end position="58"/>
    </location>
</feature>
<accession>A0A2B7XJ89</accession>
<keyword evidence="3" id="KW-1133">Transmembrane helix</keyword>
<reference evidence="4 5" key="1">
    <citation type="submission" date="2017-10" db="EMBL/GenBank/DDBJ databases">
        <title>Comparative genomics in systemic dimorphic fungi from Ajellomycetaceae.</title>
        <authorList>
            <person name="Munoz J.F."/>
            <person name="Mcewen J.G."/>
            <person name="Clay O.K."/>
            <person name="Cuomo C.A."/>
        </authorList>
    </citation>
    <scope>NUCLEOTIDE SEQUENCE [LARGE SCALE GENOMIC DNA]</scope>
    <source>
        <strain evidence="4 5">UAMH7299</strain>
    </source>
</reference>
<protein>
    <submittedName>
        <fullName evidence="4">Uncharacterized protein</fullName>
    </submittedName>
</protein>
<dbReference type="STRING" id="1447883.A0A2B7XJ89"/>
<proteinExistence type="predicted"/>
<sequence>MNDTGQLGTTATTTHGSPQTRNPDSAPPQQPPSSSSYPENNNTTTNKPSHQHHRRHRSLRPRFHTQSLHSYSHGYIPADLLLSHARHSSARGVGSFGVGSSSSRNRRRAEREEKKLQRQRERERERERVDNTPTNNNNNSGNVQAQRHDPHVTNSRSGPTATGTATTTTTGAVGEKALHKHSSSSGRRHRRHASSRGNADQQHHLRMQLALSLDTPAGGGMHANMNTSGYTRRRRQGGEGAGDFTERDDGLTDVSQSTFGDSGDGGKGRWLRRRENVTMEDVRRQRERRAKEEDSNRQTLSSLATLSTEITRHLENTYYNLLEKISNLHSIIHSFHDLTTLSTNLNRDFARETLTLESDTRRHIDDLGAFEPQVRRLEGLEERMRKGAGKAAALRERLDIVEGRIEAWNRREVEWQKRMSGRLRILWAGIVLAVVVMLGVWAVEKIRAPTEADGMAMGMRGIIGVQGEEQSGNISMAQSWANTSHISSSNIGASNGNVEEVFCGPFDNAFDAAGGSKGEKCSVRSSLSSSSDVRDNNEYTATTSADAAGQREEEPRPRVVDEL</sequence>
<keyword evidence="3" id="KW-0812">Transmembrane</keyword>
<feature type="region of interest" description="Disordered" evidence="2">
    <location>
        <begin position="90"/>
        <end position="202"/>
    </location>
</feature>
<name>A0A2B7XJ89_POLH7</name>
<comment type="caution">
    <text evidence="4">The sequence shown here is derived from an EMBL/GenBank/DDBJ whole genome shotgun (WGS) entry which is preliminary data.</text>
</comment>
<dbReference type="AlphaFoldDB" id="A0A2B7XJ89"/>
<evidence type="ECO:0000256" key="3">
    <source>
        <dbReference type="SAM" id="Phobius"/>
    </source>
</evidence>
<gene>
    <name evidence="4" type="ORF">AJ80_06962</name>
</gene>
<keyword evidence="1" id="KW-0175">Coiled coil</keyword>
<feature type="region of interest" description="Disordered" evidence="2">
    <location>
        <begin position="1"/>
        <end position="58"/>
    </location>
</feature>
<keyword evidence="5" id="KW-1185">Reference proteome</keyword>
<feature type="compositionally biased region" description="Low complexity" evidence="2">
    <location>
        <begin position="160"/>
        <end position="172"/>
    </location>
</feature>
<feature type="transmembrane region" description="Helical" evidence="3">
    <location>
        <begin position="425"/>
        <end position="443"/>
    </location>
</feature>
<evidence type="ECO:0000256" key="1">
    <source>
        <dbReference type="SAM" id="Coils"/>
    </source>
</evidence>
<evidence type="ECO:0000256" key="2">
    <source>
        <dbReference type="SAM" id="MobiDB-lite"/>
    </source>
</evidence>